<dbReference type="Pfam" id="PF05922">
    <property type="entry name" value="Inhibitor_I9"/>
    <property type="match status" value="1"/>
</dbReference>
<dbReference type="PANTHER" id="PTHR43806">
    <property type="entry name" value="PEPTIDASE S8"/>
    <property type="match status" value="1"/>
</dbReference>
<feature type="domain" description="PKD" evidence="8">
    <location>
        <begin position="675"/>
        <end position="758"/>
    </location>
</feature>
<evidence type="ECO:0000256" key="7">
    <source>
        <dbReference type="SAM" id="MobiDB-lite"/>
    </source>
</evidence>
<dbReference type="CDD" id="cd00146">
    <property type="entry name" value="PKD"/>
    <property type="match status" value="1"/>
</dbReference>
<feature type="active site" description="Charge relay system" evidence="5">
    <location>
        <position position="198"/>
    </location>
</feature>
<dbReference type="InterPro" id="IPR036852">
    <property type="entry name" value="Peptidase_S8/S53_dom_sf"/>
</dbReference>
<dbReference type="SUPFAM" id="SSF54897">
    <property type="entry name" value="Protease propeptides/inhibitors"/>
    <property type="match status" value="1"/>
</dbReference>
<dbReference type="CDD" id="cd04077">
    <property type="entry name" value="Peptidases_S8_PCSK9_ProteinaseK_like"/>
    <property type="match status" value="1"/>
</dbReference>
<dbReference type="EMBL" id="FOIJ01000002">
    <property type="protein sequence ID" value="SET21886.1"/>
    <property type="molecule type" value="Genomic_DNA"/>
</dbReference>
<dbReference type="Gene3D" id="2.60.40.10">
    <property type="entry name" value="Immunoglobulins"/>
    <property type="match status" value="2"/>
</dbReference>
<reference evidence="10" key="1">
    <citation type="submission" date="2016-10" db="EMBL/GenBank/DDBJ databases">
        <authorList>
            <person name="Varghese N."/>
            <person name="Submissions S."/>
        </authorList>
    </citation>
    <scope>NUCLEOTIDE SEQUENCE [LARGE SCALE GENOMIC DNA]</scope>
    <source>
        <strain evidence="10">DSM 16858</strain>
    </source>
</reference>
<evidence type="ECO:0000256" key="6">
    <source>
        <dbReference type="RuleBase" id="RU003355"/>
    </source>
</evidence>
<gene>
    <name evidence="9" type="ORF">SAMN05443639_102213</name>
</gene>
<dbReference type="PROSITE" id="PS00138">
    <property type="entry name" value="SUBTILASE_SER"/>
    <property type="match status" value="1"/>
</dbReference>
<keyword evidence="3 5" id="KW-0378">Hydrolase</keyword>
<dbReference type="InterPro" id="IPR022409">
    <property type="entry name" value="PKD/Chitinase_dom"/>
</dbReference>
<dbReference type="AlphaFoldDB" id="A0A1I0CQT5"/>
<dbReference type="SUPFAM" id="SSF52743">
    <property type="entry name" value="Subtilisin-like"/>
    <property type="match status" value="1"/>
</dbReference>
<dbReference type="InterPro" id="IPR023828">
    <property type="entry name" value="Peptidase_S8_Ser-AS"/>
</dbReference>
<feature type="region of interest" description="Disordered" evidence="7">
    <location>
        <begin position="747"/>
        <end position="769"/>
    </location>
</feature>
<feature type="compositionally biased region" description="Pro residues" evidence="7">
    <location>
        <begin position="757"/>
        <end position="767"/>
    </location>
</feature>
<name>A0A1I0CQT5_9BACT</name>
<dbReference type="PROSITE" id="PS50093">
    <property type="entry name" value="PKD"/>
    <property type="match status" value="1"/>
</dbReference>
<organism evidence="9 10">
    <name type="scientific">Stigmatella erecta</name>
    <dbReference type="NCBI Taxonomy" id="83460"/>
    <lineage>
        <taxon>Bacteria</taxon>
        <taxon>Pseudomonadati</taxon>
        <taxon>Myxococcota</taxon>
        <taxon>Myxococcia</taxon>
        <taxon>Myxococcales</taxon>
        <taxon>Cystobacterineae</taxon>
        <taxon>Archangiaceae</taxon>
        <taxon>Stigmatella</taxon>
    </lineage>
</organism>
<evidence type="ECO:0000256" key="3">
    <source>
        <dbReference type="ARBA" id="ARBA00022801"/>
    </source>
</evidence>
<dbReference type="SMART" id="SM00089">
    <property type="entry name" value="PKD"/>
    <property type="match status" value="1"/>
</dbReference>
<dbReference type="InterPro" id="IPR015500">
    <property type="entry name" value="Peptidase_S8_subtilisin-rel"/>
</dbReference>
<evidence type="ECO:0000256" key="1">
    <source>
        <dbReference type="ARBA" id="ARBA00011073"/>
    </source>
</evidence>
<dbReference type="GO" id="GO:0006508">
    <property type="term" value="P:proteolysis"/>
    <property type="evidence" value="ECO:0007669"/>
    <property type="project" value="UniProtKB-KW"/>
</dbReference>
<feature type="active site" description="Charge relay system" evidence="5">
    <location>
        <position position="350"/>
    </location>
</feature>
<dbReference type="Pfam" id="PF00082">
    <property type="entry name" value="Peptidase_S8"/>
    <property type="match status" value="1"/>
</dbReference>
<dbReference type="PROSITE" id="PS00136">
    <property type="entry name" value="SUBTILASE_ASP"/>
    <property type="match status" value="1"/>
</dbReference>
<keyword evidence="2 5" id="KW-0645">Protease</keyword>
<dbReference type="Gene3D" id="3.30.70.80">
    <property type="entry name" value="Peptidase S8 propeptide/proteinase inhibitor I9"/>
    <property type="match status" value="1"/>
</dbReference>
<dbReference type="InterPro" id="IPR050131">
    <property type="entry name" value="Peptidase_S8_subtilisin-like"/>
</dbReference>
<dbReference type="Pfam" id="PF17957">
    <property type="entry name" value="Big_7"/>
    <property type="match status" value="1"/>
</dbReference>
<dbReference type="PRINTS" id="PR00723">
    <property type="entry name" value="SUBTILISIN"/>
</dbReference>
<comment type="similarity">
    <text evidence="1 5 6">Belongs to the peptidase S8 family.</text>
</comment>
<evidence type="ECO:0000256" key="2">
    <source>
        <dbReference type="ARBA" id="ARBA00022670"/>
    </source>
</evidence>
<dbReference type="InterPro" id="IPR035986">
    <property type="entry name" value="PKD_dom_sf"/>
</dbReference>
<dbReference type="SUPFAM" id="SSF49299">
    <property type="entry name" value="PKD domain"/>
    <property type="match status" value="1"/>
</dbReference>
<evidence type="ECO:0000259" key="8">
    <source>
        <dbReference type="PROSITE" id="PS50093"/>
    </source>
</evidence>
<dbReference type="GO" id="GO:0005615">
    <property type="term" value="C:extracellular space"/>
    <property type="evidence" value="ECO:0007669"/>
    <property type="project" value="TreeGrafter"/>
</dbReference>
<feature type="active site" description="Charge relay system" evidence="5">
    <location>
        <position position="165"/>
    </location>
</feature>
<dbReference type="Pfam" id="PF18911">
    <property type="entry name" value="PKD_4"/>
    <property type="match status" value="1"/>
</dbReference>
<dbReference type="PANTHER" id="PTHR43806:SF11">
    <property type="entry name" value="CEREVISIN-RELATED"/>
    <property type="match status" value="1"/>
</dbReference>
<evidence type="ECO:0000256" key="5">
    <source>
        <dbReference type="PROSITE-ProRule" id="PRU01240"/>
    </source>
</evidence>
<dbReference type="Proteomes" id="UP000199181">
    <property type="component" value="Unassembled WGS sequence"/>
</dbReference>
<keyword evidence="10" id="KW-1185">Reference proteome</keyword>
<dbReference type="InterPro" id="IPR022398">
    <property type="entry name" value="Peptidase_S8_His-AS"/>
</dbReference>
<proteinExistence type="inferred from homology"/>
<accession>A0A1I0CQT5</accession>
<evidence type="ECO:0000313" key="9">
    <source>
        <dbReference type="EMBL" id="SET21886.1"/>
    </source>
</evidence>
<dbReference type="InterPro" id="IPR000209">
    <property type="entry name" value="Peptidase_S8/S53_dom"/>
</dbReference>
<dbReference type="GO" id="GO:0004252">
    <property type="term" value="F:serine-type endopeptidase activity"/>
    <property type="evidence" value="ECO:0007669"/>
    <property type="project" value="UniProtKB-UniRule"/>
</dbReference>
<dbReference type="Gene3D" id="3.40.50.200">
    <property type="entry name" value="Peptidase S8/S53 domain"/>
    <property type="match status" value="1"/>
</dbReference>
<sequence>MGMGRGLIIITAAKVLLTGCQAAGPEAPDAAEARQAALKEEHGKKFRRSAEPVPGQYIVVLGKAGKDMSVQEDALRLASTYGGEVGRVYQQALPGFMVQMDEAAALKLAEDPSVAYVEENGRVYALGTMDDATWGLDRIDQVDLPLDTKYAYNSVGGGVHAYIIDTGIRNTHAEFSGRASLDYSAIADGKGASDCHGHGTHVAGTVGGATWGVAKEVSLHAVRVLDCGGSGTYDGVIAGVDWVTANHIKPAVANMSLGGGVSQAVDDAVTASIAAGVVYAVAAGNDNGNACNKSPARTPGALTVGATTNADERSSFSNYGPCVDLFAPGSSITSAWYTGDSDTNTLNGTSMASPHVAGAAALYLSANPTATPAQVAEVLANIATSDHVANPGTGSPNLLLYMATLGSGSGDTVAPTAQLTAPSSGSSASNSVSLTAVASDDVGVIRVSFFVDNVLLGSDTTAPYAFDWDTTRGGNGAHTVLAKAYDASGNVGSSAAVTVNVSNEGFATYDAALKVPRCAMLGSYCDTGSLVEGRGTMGPEAHAPNTLGGSCADGNSGTYETDESLERIRVSTADGTPMAPGKTVRVEVSVWSWGSGSTDKLDLYYTANANEPSWTFLTTLMPSVGGAQVLSATYVLPEGTLQAVRGNFRYNGSEGSCSTGSYDDRDDLVFPVAEAAKAPVASFSFSCTGLACGFTDASTSAQGTLTSWTWDFGDGGSSTESSPSHAYAAGGTYTVSLSVKNSAGKTATETKSVTVTAPPPPPPPPPAAMSLTAQQRRELTGKHVDLTWTGTTASKVEIFRNNKRLVTTNNDGEYSDRFFLAGTYTYKVCAVGTNTCTNTVTVQF</sequence>
<evidence type="ECO:0000313" key="10">
    <source>
        <dbReference type="Proteomes" id="UP000199181"/>
    </source>
</evidence>
<dbReference type="InterPro" id="IPR000601">
    <property type="entry name" value="PKD_dom"/>
</dbReference>
<dbReference type="InterPro" id="IPR037045">
    <property type="entry name" value="S8pro/Inhibitor_I9_sf"/>
</dbReference>
<protein>
    <submittedName>
        <fullName evidence="9">Peptidase inhibitor I9</fullName>
    </submittedName>
</protein>
<dbReference type="PROSITE" id="PS00137">
    <property type="entry name" value="SUBTILASE_HIS"/>
    <property type="match status" value="1"/>
</dbReference>
<dbReference type="FunFam" id="3.40.50.200:FF:000014">
    <property type="entry name" value="Proteinase K"/>
    <property type="match status" value="1"/>
</dbReference>
<evidence type="ECO:0000256" key="4">
    <source>
        <dbReference type="ARBA" id="ARBA00022825"/>
    </source>
</evidence>
<keyword evidence="4 5" id="KW-0720">Serine protease</keyword>
<dbReference type="InterPro" id="IPR034193">
    <property type="entry name" value="PCSK9_ProteinaseK-like"/>
</dbReference>
<dbReference type="PROSITE" id="PS51892">
    <property type="entry name" value="SUBTILASE"/>
    <property type="match status" value="1"/>
</dbReference>
<dbReference type="InterPro" id="IPR010259">
    <property type="entry name" value="S8pro/Inhibitor_I9"/>
</dbReference>
<dbReference type="InterPro" id="IPR013783">
    <property type="entry name" value="Ig-like_fold"/>
</dbReference>
<dbReference type="InterPro" id="IPR023827">
    <property type="entry name" value="Peptidase_S8_Asp-AS"/>
</dbReference>